<dbReference type="GO" id="GO:0005737">
    <property type="term" value="C:cytoplasm"/>
    <property type="evidence" value="ECO:0007669"/>
    <property type="project" value="TreeGrafter"/>
</dbReference>
<evidence type="ECO:0000256" key="5">
    <source>
        <dbReference type="SAM" id="Phobius"/>
    </source>
</evidence>
<evidence type="ECO:0000313" key="7">
    <source>
        <dbReference type="EMBL" id="TQB71572.1"/>
    </source>
</evidence>
<sequence>MQLQENININPLYLSLSLIVLSAIALQAKSYQHRKQQAEQKMAPQTPKTILIIGGSYAGIGLAQRLLKQNLAGTKLKVIIVNPTESFYFNVASPRIIAKPDFFKQEAYILSIPELFAKYGSDRFELVVGKATSIETGGKKSVTVEEKGSSNPKEVEYDYLVLASGSTTPSMTGSGSNSVLVPFKASFDDGLLTQIKDAQAIFKDARSVVIGGGGPVAVEFAGELAEAFATDKKQDTQITIVSASDGVGVLPSLKPAAQVSAAKILKSKSVKIIPGTKVVQSTQDASSKKWTVTLSNGETLTTDAYVAAIGVIPNNEYIPASFLNEEGFVHVDDQFRVLTSSSSSSSSDKTPAEGIYALGDITQHSYRVVSRIEKQTKAIVANLKADILGGSNKRATGYDPEKESLILVVPVGQGQGTGQIGSWVLFSLLVALVKGKDFLTGRVKSILQV</sequence>
<evidence type="ECO:0000256" key="4">
    <source>
        <dbReference type="ARBA" id="ARBA00023002"/>
    </source>
</evidence>
<keyword evidence="5" id="KW-0472">Membrane</keyword>
<keyword evidence="5" id="KW-1133">Transmembrane helix</keyword>
<dbReference type="Gene3D" id="3.50.50.100">
    <property type="match status" value="1"/>
</dbReference>
<feature type="domain" description="FAD/NAD(P)-binding" evidence="6">
    <location>
        <begin position="49"/>
        <end position="369"/>
    </location>
</feature>
<organism evidence="7 8">
    <name type="scientific">Monascus purpureus</name>
    <name type="common">Red mold</name>
    <name type="synonym">Monascus anka</name>
    <dbReference type="NCBI Taxonomy" id="5098"/>
    <lineage>
        <taxon>Eukaryota</taxon>
        <taxon>Fungi</taxon>
        <taxon>Dikarya</taxon>
        <taxon>Ascomycota</taxon>
        <taxon>Pezizomycotina</taxon>
        <taxon>Eurotiomycetes</taxon>
        <taxon>Eurotiomycetidae</taxon>
        <taxon>Eurotiales</taxon>
        <taxon>Aspergillaceae</taxon>
        <taxon>Monascus</taxon>
    </lineage>
</organism>
<protein>
    <recommendedName>
        <fullName evidence="6">FAD/NAD(P)-binding domain-containing protein</fullName>
    </recommendedName>
</protein>
<dbReference type="Pfam" id="PF07992">
    <property type="entry name" value="Pyr_redox_2"/>
    <property type="match status" value="1"/>
</dbReference>
<dbReference type="PANTHER" id="PTHR43735">
    <property type="entry name" value="APOPTOSIS-INDUCING FACTOR 1"/>
    <property type="match status" value="1"/>
</dbReference>
<dbReference type="GO" id="GO:0050660">
    <property type="term" value="F:flavin adenine dinucleotide binding"/>
    <property type="evidence" value="ECO:0007669"/>
    <property type="project" value="TreeGrafter"/>
</dbReference>
<dbReference type="InterPro" id="IPR036188">
    <property type="entry name" value="FAD/NAD-bd_sf"/>
</dbReference>
<accession>A0A507QW88</accession>
<keyword evidence="8" id="KW-1185">Reference proteome</keyword>
<dbReference type="PRINTS" id="PR00469">
    <property type="entry name" value="PNDRDTASEII"/>
</dbReference>
<gene>
    <name evidence="7" type="ORF">MPDQ_007431</name>
</gene>
<evidence type="ECO:0000256" key="1">
    <source>
        <dbReference type="ARBA" id="ARBA00006442"/>
    </source>
</evidence>
<comment type="similarity">
    <text evidence="1">Belongs to the FAD-dependent oxidoreductase family.</text>
</comment>
<dbReference type="SUPFAM" id="SSF51905">
    <property type="entry name" value="FAD/NAD(P)-binding domain"/>
    <property type="match status" value="1"/>
</dbReference>
<reference evidence="7 8" key="1">
    <citation type="submission" date="2019-06" db="EMBL/GenBank/DDBJ databases">
        <title>Wine fermentation using esterase from Monascus purpureus.</title>
        <authorList>
            <person name="Geng C."/>
            <person name="Zhang Y."/>
        </authorList>
    </citation>
    <scope>NUCLEOTIDE SEQUENCE [LARGE SCALE GENOMIC DNA]</scope>
    <source>
        <strain evidence="7">HQ1</strain>
    </source>
</reference>
<keyword evidence="2" id="KW-0285">Flavoprotein</keyword>
<keyword evidence="4" id="KW-0560">Oxidoreductase</keyword>
<dbReference type="Proteomes" id="UP000319663">
    <property type="component" value="Unassembled WGS sequence"/>
</dbReference>
<dbReference type="AlphaFoldDB" id="A0A507QW88"/>
<evidence type="ECO:0000259" key="6">
    <source>
        <dbReference type="Pfam" id="PF07992"/>
    </source>
</evidence>
<dbReference type="GO" id="GO:0004174">
    <property type="term" value="F:electron-transferring-flavoprotein dehydrogenase activity"/>
    <property type="evidence" value="ECO:0007669"/>
    <property type="project" value="TreeGrafter"/>
</dbReference>
<proteinExistence type="inferred from homology"/>
<keyword evidence="3" id="KW-0274">FAD</keyword>
<dbReference type="PANTHER" id="PTHR43735:SF3">
    <property type="entry name" value="FERROPTOSIS SUPPRESSOR PROTEIN 1"/>
    <property type="match status" value="1"/>
</dbReference>
<dbReference type="EMBL" id="VIFY01000079">
    <property type="protein sequence ID" value="TQB71572.1"/>
    <property type="molecule type" value="Genomic_DNA"/>
</dbReference>
<dbReference type="OrthoDB" id="202203at2759"/>
<comment type="caution">
    <text evidence="7">The sequence shown here is derived from an EMBL/GenBank/DDBJ whole genome shotgun (WGS) entry which is preliminary data.</text>
</comment>
<feature type="transmembrane region" description="Helical" evidence="5">
    <location>
        <begin position="12"/>
        <end position="28"/>
    </location>
</feature>
<evidence type="ECO:0000313" key="8">
    <source>
        <dbReference type="Proteomes" id="UP000319663"/>
    </source>
</evidence>
<name>A0A507QW88_MONPU</name>
<dbReference type="PRINTS" id="PR00368">
    <property type="entry name" value="FADPNR"/>
</dbReference>
<dbReference type="InterPro" id="IPR023753">
    <property type="entry name" value="FAD/NAD-binding_dom"/>
</dbReference>
<keyword evidence="5" id="KW-0812">Transmembrane</keyword>
<dbReference type="STRING" id="5098.A0A507QW88"/>
<evidence type="ECO:0000256" key="2">
    <source>
        <dbReference type="ARBA" id="ARBA00022630"/>
    </source>
</evidence>
<evidence type="ECO:0000256" key="3">
    <source>
        <dbReference type="ARBA" id="ARBA00022827"/>
    </source>
</evidence>